<comment type="caution">
    <text evidence="2">The sequence shown here is derived from an EMBL/GenBank/DDBJ whole genome shotgun (WGS) entry which is preliminary data.</text>
</comment>
<proteinExistence type="predicted"/>
<sequence length="244" mass="28241">MTKEKDTVEKTDVTPEEEKTEVTEEVEIPEPVEIEKTEEEEKTTPPKKEEVDYEAIEKEENERKPDADKAKEAFNKREEKREDEEEVEKPLTEERMKEILVENNAKTQKVLYQNSAMQLARDMSSSEAEAKAIIATWNNRIFPEDMPLEKQIKEMYLSVNSDKIISENSEVKRALQGRDNISRDSASTHKDPPQGSEPKLSSEDAKGYSLAGLIWDGKLRLYKKELPNKKFMYKDPKTGKQWVA</sequence>
<evidence type="ECO:0000256" key="1">
    <source>
        <dbReference type="SAM" id="MobiDB-lite"/>
    </source>
</evidence>
<protein>
    <submittedName>
        <fullName evidence="2">Uncharacterized protein</fullName>
    </submittedName>
</protein>
<reference evidence="2" key="1">
    <citation type="journal article" date="2015" name="Nature">
        <title>Complex archaea that bridge the gap between prokaryotes and eukaryotes.</title>
        <authorList>
            <person name="Spang A."/>
            <person name="Saw J.H."/>
            <person name="Jorgensen S.L."/>
            <person name="Zaremba-Niedzwiedzka K."/>
            <person name="Martijn J."/>
            <person name="Lind A.E."/>
            <person name="van Eijk R."/>
            <person name="Schleper C."/>
            <person name="Guy L."/>
            <person name="Ettema T.J."/>
        </authorList>
    </citation>
    <scope>NUCLEOTIDE SEQUENCE</scope>
</reference>
<feature type="compositionally biased region" description="Basic and acidic residues" evidence="1">
    <location>
        <begin position="42"/>
        <end position="80"/>
    </location>
</feature>
<dbReference type="EMBL" id="LAZR01021060">
    <property type="protein sequence ID" value="KKL86624.1"/>
    <property type="molecule type" value="Genomic_DNA"/>
</dbReference>
<gene>
    <name evidence="2" type="ORF">LCGC14_1942890</name>
</gene>
<feature type="compositionally biased region" description="Basic and acidic residues" evidence="1">
    <location>
        <begin position="180"/>
        <end position="192"/>
    </location>
</feature>
<feature type="region of interest" description="Disordered" evidence="1">
    <location>
        <begin position="1"/>
        <end position="90"/>
    </location>
</feature>
<organism evidence="2">
    <name type="scientific">marine sediment metagenome</name>
    <dbReference type="NCBI Taxonomy" id="412755"/>
    <lineage>
        <taxon>unclassified sequences</taxon>
        <taxon>metagenomes</taxon>
        <taxon>ecological metagenomes</taxon>
    </lineage>
</organism>
<evidence type="ECO:0000313" key="2">
    <source>
        <dbReference type="EMBL" id="KKL86624.1"/>
    </source>
</evidence>
<feature type="region of interest" description="Disordered" evidence="1">
    <location>
        <begin position="170"/>
        <end position="204"/>
    </location>
</feature>
<feature type="compositionally biased region" description="Basic and acidic residues" evidence="1">
    <location>
        <begin position="1"/>
        <end position="22"/>
    </location>
</feature>
<accession>A0A0F9FJN3</accession>
<name>A0A0F9FJN3_9ZZZZ</name>
<feature type="compositionally biased region" description="Acidic residues" evidence="1">
    <location>
        <begin position="23"/>
        <end position="41"/>
    </location>
</feature>
<dbReference type="AlphaFoldDB" id="A0A0F9FJN3"/>